<evidence type="ECO:0000313" key="3">
    <source>
        <dbReference type="Proteomes" id="UP000037931"/>
    </source>
</evidence>
<dbReference type="EMBL" id="JSYZ01000006">
    <property type="protein sequence ID" value="KPA91569.1"/>
    <property type="molecule type" value="Genomic_DNA"/>
</dbReference>
<evidence type="ECO:0000256" key="1">
    <source>
        <dbReference type="SAM" id="SignalP"/>
    </source>
</evidence>
<dbReference type="RefSeq" id="WP_054057150.1">
    <property type="nucleotide sequence ID" value="NZ_JSYZ01000006.1"/>
</dbReference>
<dbReference type="PATRIC" id="fig|50340.43.peg.5205"/>
<keyword evidence="3" id="KW-1185">Reference proteome</keyword>
<accession>A0A0M9GHS2</accession>
<feature type="chain" id="PRO_5005836351" description="Secreted protein" evidence="1">
    <location>
        <begin position="23"/>
        <end position="92"/>
    </location>
</feature>
<evidence type="ECO:0008006" key="4">
    <source>
        <dbReference type="Google" id="ProtNLM"/>
    </source>
</evidence>
<dbReference type="AlphaFoldDB" id="A0A0M9GHS2"/>
<dbReference type="Proteomes" id="UP000037931">
    <property type="component" value="Unassembled WGS sequence"/>
</dbReference>
<gene>
    <name evidence="2" type="ORF">PF66_01851</name>
</gene>
<proteinExistence type="predicted"/>
<reference evidence="2 3" key="1">
    <citation type="journal article" date="2015" name="PLoS ONE">
        <title>Rice-Infecting Pseudomonas Genomes Are Highly Accessorized and Harbor Multiple Putative Virulence Mechanisms to Cause Sheath Brown Rot.</title>
        <authorList>
            <person name="Quibod I.L."/>
            <person name="Grande G."/>
            <person name="Oreiro E.G."/>
            <person name="Borja F.N."/>
            <person name="Dossa G.S."/>
            <person name="Mauleon R."/>
            <person name="Cruz C.V."/>
            <person name="Oliva R."/>
        </authorList>
    </citation>
    <scope>NUCLEOTIDE SEQUENCE [LARGE SCALE GENOMIC DNA]</scope>
    <source>
        <strain evidence="2 3">IRRI 6609</strain>
    </source>
</reference>
<protein>
    <recommendedName>
        <fullName evidence="4">Secreted protein</fullName>
    </recommendedName>
</protein>
<organism evidence="2 3">
    <name type="scientific">Pseudomonas asplenii</name>
    <dbReference type="NCBI Taxonomy" id="53407"/>
    <lineage>
        <taxon>Bacteria</taxon>
        <taxon>Pseudomonadati</taxon>
        <taxon>Pseudomonadota</taxon>
        <taxon>Gammaproteobacteria</taxon>
        <taxon>Pseudomonadales</taxon>
        <taxon>Pseudomonadaceae</taxon>
        <taxon>Pseudomonas</taxon>
    </lineage>
</organism>
<comment type="caution">
    <text evidence="2">The sequence shown here is derived from an EMBL/GenBank/DDBJ whole genome shotgun (WGS) entry which is preliminary data.</text>
</comment>
<dbReference type="OrthoDB" id="7026422at2"/>
<evidence type="ECO:0000313" key="2">
    <source>
        <dbReference type="EMBL" id="KPA91569.1"/>
    </source>
</evidence>
<feature type="signal peptide" evidence="1">
    <location>
        <begin position="1"/>
        <end position="22"/>
    </location>
</feature>
<sequence precursor="true">MKRSVLPGLFVVTALLAAPAFADGEKDLCTTNLQTINNAKTTILAADLQGEIANSVQQAQAAQAKNTAEGTKDCIAITQRAIQQIQNSQKGG</sequence>
<keyword evidence="1" id="KW-0732">Signal</keyword>
<name>A0A0M9GHS2_9PSED</name>